<dbReference type="GO" id="GO:0005886">
    <property type="term" value="C:plasma membrane"/>
    <property type="evidence" value="ECO:0007669"/>
    <property type="project" value="UniProtKB-SubCell"/>
</dbReference>
<evidence type="ECO:0000256" key="1">
    <source>
        <dbReference type="ARBA" id="ARBA00004651"/>
    </source>
</evidence>
<evidence type="ECO:0000256" key="4">
    <source>
        <dbReference type="ARBA" id="ARBA00022989"/>
    </source>
</evidence>
<evidence type="ECO:0000313" key="7">
    <source>
        <dbReference type="EMBL" id="WED65732.1"/>
    </source>
</evidence>
<keyword evidence="2" id="KW-1003">Cell membrane</keyword>
<dbReference type="RefSeq" id="WP_330930262.1">
    <property type="nucleotide sequence ID" value="NZ_CP119075.1"/>
</dbReference>
<dbReference type="InterPro" id="IPR001851">
    <property type="entry name" value="ABC_transp_permease"/>
</dbReference>
<feature type="transmembrane region" description="Helical" evidence="6">
    <location>
        <begin position="202"/>
        <end position="223"/>
    </location>
</feature>
<dbReference type="Proteomes" id="UP001218638">
    <property type="component" value="Chromosome"/>
</dbReference>
<evidence type="ECO:0000256" key="5">
    <source>
        <dbReference type="ARBA" id="ARBA00023136"/>
    </source>
</evidence>
<comment type="subcellular location">
    <subcellularLocation>
        <location evidence="1">Cell membrane</location>
        <topology evidence="1">Multi-pass membrane protein</topology>
    </subcellularLocation>
</comment>
<evidence type="ECO:0000256" key="3">
    <source>
        <dbReference type="ARBA" id="ARBA00022692"/>
    </source>
</evidence>
<evidence type="ECO:0000313" key="8">
    <source>
        <dbReference type="Proteomes" id="UP001218638"/>
    </source>
</evidence>
<feature type="transmembrane region" description="Helical" evidence="6">
    <location>
        <begin position="97"/>
        <end position="125"/>
    </location>
</feature>
<organism evidence="7 8">
    <name type="scientific">Synoicihabitans lomoniglobus</name>
    <dbReference type="NCBI Taxonomy" id="2909285"/>
    <lineage>
        <taxon>Bacteria</taxon>
        <taxon>Pseudomonadati</taxon>
        <taxon>Verrucomicrobiota</taxon>
        <taxon>Opitutia</taxon>
        <taxon>Opitutales</taxon>
        <taxon>Opitutaceae</taxon>
        <taxon>Synoicihabitans</taxon>
    </lineage>
</organism>
<gene>
    <name evidence="7" type="ORF">PXH66_02585</name>
</gene>
<feature type="transmembrane region" description="Helical" evidence="6">
    <location>
        <begin position="146"/>
        <end position="173"/>
    </location>
</feature>
<dbReference type="PANTHER" id="PTHR32196">
    <property type="entry name" value="ABC TRANSPORTER PERMEASE PROTEIN YPHD-RELATED-RELATED"/>
    <property type="match status" value="1"/>
</dbReference>
<dbReference type="Pfam" id="PF02653">
    <property type="entry name" value="BPD_transp_2"/>
    <property type="match status" value="1"/>
</dbReference>
<feature type="transmembrane region" description="Helical" evidence="6">
    <location>
        <begin position="235"/>
        <end position="252"/>
    </location>
</feature>
<feature type="transmembrane region" description="Helical" evidence="6">
    <location>
        <begin position="7"/>
        <end position="29"/>
    </location>
</feature>
<keyword evidence="8" id="KW-1185">Reference proteome</keyword>
<accession>A0AAF0CIS4</accession>
<name>A0AAF0CIS4_9BACT</name>
<reference evidence="7" key="1">
    <citation type="submission" date="2023-03" db="EMBL/GenBank/DDBJ databases">
        <title>Lomoglobus Profundus gen. nov., sp. nov., a novel member of the phylum Verrucomicrobia, isolated from deep-marine sediment of South China Sea.</title>
        <authorList>
            <person name="Ahmad T."/>
            <person name="Ishaq S.E."/>
            <person name="Wang F."/>
        </authorList>
    </citation>
    <scope>NUCLEOTIDE SEQUENCE</scope>
    <source>
        <strain evidence="7">LMO-M01</strain>
    </source>
</reference>
<keyword evidence="5 6" id="KW-0472">Membrane</keyword>
<protein>
    <submittedName>
        <fullName evidence="7">ABC transporter permease</fullName>
    </submittedName>
</protein>
<sequence length="317" mass="32628">MKQWGRTGWLLAVVGVVLLAMAIMAPGFYEPQPLLSLFTRKAPLLVMVTGMTLVILTRQIDISVGSVFSVAGVVAAIAAAAGWPLPLVFAAAMASGALLGACNAVLVAGLGLPSIVVTLAMMVAVRQGLNLGRQGRFVELPEGVQWFGWGQLTGQVVVLAIAVVVTVTVAWGLRHLAVGRWVYAVGSDAEAARLAGIRPRRVTFGALVAMGMFAGLAAALNMVQSPQLQPSSGTGFELEVIAAVVVGGVAISGGRGRLSGACVGLVLLMLVAPALTHLRVPAYWEKAIQGAVILAAAWSERERKKVAAVAVAEGPAA</sequence>
<keyword evidence="4 6" id="KW-1133">Transmembrane helix</keyword>
<evidence type="ECO:0000256" key="6">
    <source>
        <dbReference type="SAM" id="Phobius"/>
    </source>
</evidence>
<dbReference type="EMBL" id="CP119075">
    <property type="protein sequence ID" value="WED65732.1"/>
    <property type="molecule type" value="Genomic_DNA"/>
</dbReference>
<evidence type="ECO:0000256" key="2">
    <source>
        <dbReference type="ARBA" id="ARBA00022475"/>
    </source>
</evidence>
<dbReference type="CDD" id="cd06579">
    <property type="entry name" value="TM_PBP1_transp_AraH_like"/>
    <property type="match status" value="1"/>
</dbReference>
<feature type="transmembrane region" description="Helical" evidence="6">
    <location>
        <begin position="258"/>
        <end position="278"/>
    </location>
</feature>
<dbReference type="GO" id="GO:0022857">
    <property type="term" value="F:transmembrane transporter activity"/>
    <property type="evidence" value="ECO:0007669"/>
    <property type="project" value="InterPro"/>
</dbReference>
<proteinExistence type="predicted"/>
<dbReference type="KEGG" id="slom:PXH66_02585"/>
<dbReference type="PANTHER" id="PTHR32196:SF72">
    <property type="entry name" value="RIBOSE IMPORT PERMEASE PROTEIN RBSC"/>
    <property type="match status" value="1"/>
</dbReference>
<keyword evidence="3 6" id="KW-0812">Transmembrane</keyword>
<dbReference type="AlphaFoldDB" id="A0AAF0CIS4"/>
<feature type="transmembrane region" description="Helical" evidence="6">
    <location>
        <begin position="64"/>
        <end position="85"/>
    </location>
</feature>